<feature type="domain" description="Glycosyltransferase subfamily 4-like N-terminal" evidence="3">
    <location>
        <begin position="77"/>
        <end position="162"/>
    </location>
</feature>
<keyword evidence="5" id="KW-1185">Reference proteome</keyword>
<dbReference type="GO" id="GO:0009103">
    <property type="term" value="P:lipopolysaccharide biosynthetic process"/>
    <property type="evidence" value="ECO:0007669"/>
    <property type="project" value="TreeGrafter"/>
</dbReference>
<dbReference type="InterPro" id="IPR028098">
    <property type="entry name" value="Glyco_trans_4-like_N"/>
</dbReference>
<dbReference type="Proteomes" id="UP000033428">
    <property type="component" value="Unassembled WGS sequence"/>
</dbReference>
<dbReference type="GO" id="GO:0016757">
    <property type="term" value="F:glycosyltransferase activity"/>
    <property type="evidence" value="ECO:0007669"/>
    <property type="project" value="UniProtKB-KW"/>
</dbReference>
<name>A0A0F0CPS4_9BACT</name>
<evidence type="ECO:0000313" key="5">
    <source>
        <dbReference type="Proteomes" id="UP000033428"/>
    </source>
</evidence>
<dbReference type="CDD" id="cd03809">
    <property type="entry name" value="GT4_MtfB-like"/>
    <property type="match status" value="1"/>
</dbReference>
<feature type="domain" description="Glycosyl transferase family 1" evidence="2">
    <location>
        <begin position="188"/>
        <end position="337"/>
    </location>
</feature>
<reference evidence="4 5" key="1">
    <citation type="submission" date="2015-02" db="EMBL/GenBank/DDBJ databases">
        <title>Single-cell genomics of uncultivated deep-branching MTB reveals a conserved set of magnetosome genes.</title>
        <authorList>
            <person name="Kolinko S."/>
            <person name="Richter M."/>
            <person name="Glockner F.O."/>
            <person name="Brachmann A."/>
            <person name="Schuler D."/>
        </authorList>
    </citation>
    <scope>NUCLEOTIDE SEQUENCE [LARGE SCALE GENOMIC DNA]</scope>
    <source>
        <strain evidence="4">SKK-01</strain>
    </source>
</reference>
<dbReference type="AlphaFoldDB" id="A0A0F0CPS4"/>
<keyword evidence="4" id="KW-0328">Glycosyltransferase</keyword>
<dbReference type="Gene3D" id="3.40.50.2000">
    <property type="entry name" value="Glycogen Phosphorylase B"/>
    <property type="match status" value="2"/>
</dbReference>
<sequence>MKIGFDARMISHPGIGKYIECLLKGIISISDNNEFILFADINKLKIFQNYKNVKCVNWNAPIYSGWEQIFNMYPLQKLDVLHVPHFNIPLFFSGRLVVTIHDLIYLLIPSSSPSKLGKIYTDFMIKSSLQKSKSVIAVSENTKKDLIKIYSEKYAEKINVIYEAPSPEFQPITDRTLLADIRCRYRLEENFILYVGSIKPHKNVGTLIEVFKLLKQWGAPHKLVICGRWDKKEDYLKDKLIDKDIRYLGEIPASDIAGLYNLADLLVHLSLYEGFGLTIVEAMSSGLPVVALDSSSMPEVIGDAGILVPAGNNEQIANTIYNVLVNGNMRNIMKENSLEQARKFSWDKTAKATLDVYKKVAGSGA</sequence>
<evidence type="ECO:0000313" key="4">
    <source>
        <dbReference type="EMBL" id="KJJ85257.1"/>
    </source>
</evidence>
<dbReference type="PANTHER" id="PTHR46401:SF2">
    <property type="entry name" value="GLYCOSYLTRANSFERASE WBBK-RELATED"/>
    <property type="match status" value="1"/>
</dbReference>
<dbReference type="SUPFAM" id="SSF53756">
    <property type="entry name" value="UDP-Glycosyltransferase/glycogen phosphorylase"/>
    <property type="match status" value="1"/>
</dbReference>
<gene>
    <name evidence="4" type="ORF">OMAG_000867</name>
</gene>
<dbReference type="PANTHER" id="PTHR46401">
    <property type="entry name" value="GLYCOSYLTRANSFERASE WBBK-RELATED"/>
    <property type="match status" value="1"/>
</dbReference>
<dbReference type="EC" id="2.4.-.-" evidence="4"/>
<dbReference type="Pfam" id="PF13439">
    <property type="entry name" value="Glyco_transf_4"/>
    <property type="match status" value="1"/>
</dbReference>
<keyword evidence="1 4" id="KW-0808">Transferase</keyword>
<dbReference type="Pfam" id="PF00534">
    <property type="entry name" value="Glycos_transf_1"/>
    <property type="match status" value="1"/>
</dbReference>
<evidence type="ECO:0000259" key="3">
    <source>
        <dbReference type="Pfam" id="PF13439"/>
    </source>
</evidence>
<evidence type="ECO:0000259" key="2">
    <source>
        <dbReference type="Pfam" id="PF00534"/>
    </source>
</evidence>
<accession>A0A0F0CPS4</accession>
<dbReference type="EMBL" id="JYNY01000197">
    <property type="protein sequence ID" value="KJJ85257.1"/>
    <property type="molecule type" value="Genomic_DNA"/>
</dbReference>
<dbReference type="InterPro" id="IPR001296">
    <property type="entry name" value="Glyco_trans_1"/>
</dbReference>
<comment type="caution">
    <text evidence="4">The sequence shown here is derived from an EMBL/GenBank/DDBJ whole genome shotgun (WGS) entry which is preliminary data.</text>
</comment>
<evidence type="ECO:0000256" key="1">
    <source>
        <dbReference type="ARBA" id="ARBA00022679"/>
    </source>
</evidence>
<proteinExistence type="predicted"/>
<organism evidence="4 5">
    <name type="scientific">Candidatus Omnitrophus magneticus</name>
    <dbReference type="NCBI Taxonomy" id="1609969"/>
    <lineage>
        <taxon>Bacteria</taxon>
        <taxon>Pseudomonadati</taxon>
        <taxon>Candidatus Omnitrophota</taxon>
        <taxon>Candidatus Omnitrophus</taxon>
    </lineage>
</organism>
<protein>
    <submittedName>
        <fullName evidence="4">Glycosyl transferase, group 1</fullName>
        <ecNumber evidence="4">2.4.-.-</ecNumber>
    </submittedName>
</protein>